<dbReference type="AlphaFoldDB" id="A0A238Y432"/>
<evidence type="ECO:0000256" key="1">
    <source>
        <dbReference type="ARBA" id="ARBA00022801"/>
    </source>
</evidence>
<evidence type="ECO:0000259" key="2">
    <source>
        <dbReference type="Pfam" id="PF00561"/>
    </source>
</evidence>
<dbReference type="OrthoDB" id="3249793at2"/>
<dbReference type="InterPro" id="IPR000073">
    <property type="entry name" value="AB_hydrolase_1"/>
</dbReference>
<keyword evidence="4" id="KW-1185">Reference proteome</keyword>
<dbReference type="Pfam" id="PF00561">
    <property type="entry name" value="Abhydrolase_1"/>
    <property type="match status" value="1"/>
</dbReference>
<reference evidence="3 4" key="1">
    <citation type="submission" date="2017-06" db="EMBL/GenBank/DDBJ databases">
        <authorList>
            <person name="Kim H.J."/>
            <person name="Triplett B.A."/>
        </authorList>
    </citation>
    <scope>NUCLEOTIDE SEQUENCE [LARGE SCALE GENOMIC DNA]</scope>
    <source>
        <strain evidence="3 4">DSM 45207</strain>
    </source>
</reference>
<dbReference type="GO" id="GO:0016787">
    <property type="term" value="F:hydrolase activity"/>
    <property type="evidence" value="ECO:0007669"/>
    <property type="project" value="UniProtKB-KW"/>
</dbReference>
<evidence type="ECO:0000313" key="3">
    <source>
        <dbReference type="EMBL" id="SNR65423.1"/>
    </source>
</evidence>
<dbReference type="GO" id="GO:0016020">
    <property type="term" value="C:membrane"/>
    <property type="evidence" value="ECO:0007669"/>
    <property type="project" value="TreeGrafter"/>
</dbReference>
<dbReference type="EMBL" id="FZNW01000013">
    <property type="protein sequence ID" value="SNR65423.1"/>
    <property type="molecule type" value="Genomic_DNA"/>
</dbReference>
<gene>
    <name evidence="3" type="ORF">SAMN06265360_11382</name>
</gene>
<dbReference type="Proteomes" id="UP000198348">
    <property type="component" value="Unassembled WGS sequence"/>
</dbReference>
<accession>A0A238Y432</accession>
<dbReference type="SUPFAM" id="SSF53474">
    <property type="entry name" value="alpha/beta-Hydrolases"/>
    <property type="match status" value="1"/>
</dbReference>
<name>A0A238Y432_9PSEU</name>
<feature type="domain" description="AB hydrolase-1" evidence="2">
    <location>
        <begin position="28"/>
        <end position="152"/>
    </location>
</feature>
<dbReference type="InterPro" id="IPR029058">
    <property type="entry name" value="AB_hydrolase_fold"/>
</dbReference>
<sequence>MKLQELDISGPAGRIAGWSAGERTPDEPAVLLIHPINTQGRIWAEVVELLDPRGHCVMPDLRAHGGSDASGEFSLAAWTADCLAVIERELPSGPFHVVGGSLGGPLACCVAAALPERVVSVTAIGSSLNFDGVEVSGVLDMFDRLGVEGTFRTVFPTLTFGPGCSQEVIDKALELANPNDVETVKRVWAATIESDATEPASRTHCPALVISGEHDVTCTPALGLEMARVLRTSQVILPDIGHMPMLECPERIARLLDRQFAGNGSV</sequence>
<proteinExistence type="predicted"/>
<dbReference type="PANTHER" id="PTHR43798">
    <property type="entry name" value="MONOACYLGLYCEROL LIPASE"/>
    <property type="match status" value="1"/>
</dbReference>
<organism evidence="3 4">
    <name type="scientific">Haloechinothrix alba</name>
    <dbReference type="NCBI Taxonomy" id="664784"/>
    <lineage>
        <taxon>Bacteria</taxon>
        <taxon>Bacillati</taxon>
        <taxon>Actinomycetota</taxon>
        <taxon>Actinomycetes</taxon>
        <taxon>Pseudonocardiales</taxon>
        <taxon>Pseudonocardiaceae</taxon>
        <taxon>Haloechinothrix</taxon>
    </lineage>
</organism>
<dbReference type="InterPro" id="IPR050266">
    <property type="entry name" value="AB_hydrolase_sf"/>
</dbReference>
<dbReference type="Gene3D" id="3.40.50.1820">
    <property type="entry name" value="alpha/beta hydrolase"/>
    <property type="match status" value="1"/>
</dbReference>
<protein>
    <submittedName>
        <fullName evidence="3">Pimeloyl-ACP methyl ester carboxylesterase</fullName>
    </submittedName>
</protein>
<evidence type="ECO:0000313" key="4">
    <source>
        <dbReference type="Proteomes" id="UP000198348"/>
    </source>
</evidence>
<dbReference type="RefSeq" id="WP_089302036.1">
    <property type="nucleotide sequence ID" value="NZ_FZNW01000013.1"/>
</dbReference>
<keyword evidence="1" id="KW-0378">Hydrolase</keyword>
<dbReference type="PANTHER" id="PTHR43798:SF31">
    <property type="entry name" value="AB HYDROLASE SUPERFAMILY PROTEIN YCLE"/>
    <property type="match status" value="1"/>
</dbReference>